<dbReference type="AlphaFoldDB" id="A0A537IIF7"/>
<dbReference type="Gene3D" id="2.115.10.20">
    <property type="entry name" value="Glycosyl hydrolase domain, family 43"/>
    <property type="match status" value="3"/>
</dbReference>
<dbReference type="InterPro" id="IPR023296">
    <property type="entry name" value="Glyco_hydro_beta-prop_sf"/>
</dbReference>
<dbReference type="Pfam" id="PF04041">
    <property type="entry name" value="Glyco_hydro_130"/>
    <property type="match status" value="1"/>
</dbReference>
<organism evidence="5 6">
    <name type="scientific">Candidatus Segetimicrobium genomatis</name>
    <dbReference type="NCBI Taxonomy" id="2569760"/>
    <lineage>
        <taxon>Bacteria</taxon>
        <taxon>Bacillati</taxon>
        <taxon>Candidatus Sysuimicrobiota</taxon>
        <taxon>Candidatus Sysuimicrobiia</taxon>
        <taxon>Candidatus Sysuimicrobiales</taxon>
        <taxon>Candidatus Segetimicrobiaceae</taxon>
        <taxon>Candidatus Segetimicrobium</taxon>
    </lineage>
</organism>
<name>A0A537IIF7_9BACT</name>
<feature type="transmembrane region" description="Helical" evidence="4">
    <location>
        <begin position="403"/>
        <end position="421"/>
    </location>
</feature>
<keyword evidence="2" id="KW-0808">Transferase</keyword>
<proteinExistence type="inferred from homology"/>
<sequence length="517" mass="54509">MTWTTQADFQSGNLSHLDATSSPGQLLLERASNVASPWVRSFANPVLGPGVGWESGWVDPGSVLYEAGVYKMWYQGCVGTQCNLGYATSSDGISWTRFAGNPVLTANATGWDQTLGDPVVVHDGNVYGMWYTGNGPLAIQIGYATSPDGTTWTRYGSAPVFRGLQSWDSAATSTPAVVKVGLEWVLYFSGHSGDLVYKVGRATSPDGINWTEDPLNPLMVPDASWESSRVHPGAVVAGPAGFEMFYTGNGLDYDQVGRAMSPDGRVWTKDPANPVFSPGSSGAWDGAGVARPKIVAAAGARRMYYGGAGGPSNWRIGFAVYSPGSAPPSYVSSGYFVSTIVDSSSRNTLWNSIDWRGAVSDSTGIGVSVQVGNTSFPDYSWSSPSAPVFVQGPTLLRLPPARFALVLAALVTLNASVTPVLDQITLTYSLPPPPPPSLWTVSVAGVPLIVLVILLLPSAVVGAILVLFLRYARSSPAVVATSVRCTTCGSVNQPANKFCFRCGRPMLVPLSPPPPPS</sequence>
<comment type="caution">
    <text evidence="5">The sequence shown here is derived from an EMBL/GenBank/DDBJ whole genome shotgun (WGS) entry which is preliminary data.</text>
</comment>
<comment type="similarity">
    <text evidence="3">Belongs to the glycosyl hydrolase 130 family.</text>
</comment>
<evidence type="ECO:0008006" key="7">
    <source>
        <dbReference type="Google" id="ProtNLM"/>
    </source>
</evidence>
<dbReference type="EMBL" id="VBAP01000124">
    <property type="protein sequence ID" value="TMI71065.1"/>
    <property type="molecule type" value="Genomic_DNA"/>
</dbReference>
<keyword evidence="4" id="KW-0812">Transmembrane</keyword>
<keyword evidence="4" id="KW-0472">Membrane</keyword>
<dbReference type="InterPro" id="IPR007184">
    <property type="entry name" value="Mannoside_phosphorylase"/>
</dbReference>
<evidence type="ECO:0000256" key="3">
    <source>
        <dbReference type="ARBA" id="ARBA00024356"/>
    </source>
</evidence>
<dbReference type="PANTHER" id="PTHR35279:SF1">
    <property type="entry name" value="ARABINANASE_LEVANSUCRASE_INVERTASE"/>
    <property type="match status" value="1"/>
</dbReference>
<evidence type="ECO:0000256" key="2">
    <source>
        <dbReference type="ARBA" id="ARBA00022679"/>
    </source>
</evidence>
<evidence type="ECO:0000313" key="6">
    <source>
        <dbReference type="Proteomes" id="UP000318834"/>
    </source>
</evidence>
<dbReference type="GO" id="GO:0016757">
    <property type="term" value="F:glycosyltransferase activity"/>
    <property type="evidence" value="ECO:0007669"/>
    <property type="project" value="UniProtKB-KW"/>
</dbReference>
<feature type="transmembrane region" description="Helical" evidence="4">
    <location>
        <begin position="441"/>
        <end position="469"/>
    </location>
</feature>
<evidence type="ECO:0000256" key="1">
    <source>
        <dbReference type="ARBA" id="ARBA00022676"/>
    </source>
</evidence>
<dbReference type="PANTHER" id="PTHR35279">
    <property type="match status" value="1"/>
</dbReference>
<keyword evidence="1" id="KW-0328">Glycosyltransferase</keyword>
<dbReference type="Proteomes" id="UP000318834">
    <property type="component" value="Unassembled WGS sequence"/>
</dbReference>
<accession>A0A537IIF7</accession>
<protein>
    <recommendedName>
        <fullName evidence="7">Glycosyl hydrolase family 32 N-terminal domain-containing protein</fullName>
    </recommendedName>
</protein>
<gene>
    <name evidence="5" type="ORF">E6H05_13035</name>
</gene>
<dbReference type="SUPFAM" id="SSF75005">
    <property type="entry name" value="Arabinanase/levansucrase/invertase"/>
    <property type="match status" value="2"/>
</dbReference>
<keyword evidence="4" id="KW-1133">Transmembrane helix</keyword>
<evidence type="ECO:0000256" key="4">
    <source>
        <dbReference type="SAM" id="Phobius"/>
    </source>
</evidence>
<evidence type="ECO:0000313" key="5">
    <source>
        <dbReference type="EMBL" id="TMI71065.1"/>
    </source>
</evidence>
<reference evidence="5 6" key="1">
    <citation type="journal article" date="2019" name="Nat. Microbiol.">
        <title>Mediterranean grassland soil C-N compound turnover is dependent on rainfall and depth, and is mediated by genomically divergent microorganisms.</title>
        <authorList>
            <person name="Diamond S."/>
            <person name="Andeer P.F."/>
            <person name="Li Z."/>
            <person name="Crits-Christoph A."/>
            <person name="Burstein D."/>
            <person name="Anantharaman K."/>
            <person name="Lane K.R."/>
            <person name="Thomas B.C."/>
            <person name="Pan C."/>
            <person name="Northen T.R."/>
            <person name="Banfield J.F."/>
        </authorList>
    </citation>
    <scope>NUCLEOTIDE SEQUENCE [LARGE SCALE GENOMIC DNA]</scope>
    <source>
        <strain evidence="5">NP_8</strain>
    </source>
</reference>